<evidence type="ECO:0000256" key="6">
    <source>
        <dbReference type="ARBA" id="ARBA00023054"/>
    </source>
</evidence>
<dbReference type="GO" id="GO:0000228">
    <property type="term" value="C:nuclear chromosome"/>
    <property type="evidence" value="ECO:0007669"/>
    <property type="project" value="TreeGrafter"/>
</dbReference>
<dbReference type="PRINTS" id="PR00503">
    <property type="entry name" value="BROMODOMAIN"/>
</dbReference>
<evidence type="ECO:0000259" key="15">
    <source>
        <dbReference type="PROSITE" id="PS50014"/>
    </source>
</evidence>
<keyword evidence="4" id="KW-0862">Zinc</keyword>
<evidence type="ECO:0000256" key="5">
    <source>
        <dbReference type="ARBA" id="ARBA00023015"/>
    </source>
</evidence>
<dbReference type="PANTHER" id="PTHR46510">
    <property type="entry name" value="BROMODOMAIN ADJACENT TO ZINC FINGER DOMAIN PROTEIN 1A"/>
    <property type="match status" value="1"/>
</dbReference>
<reference evidence="20" key="1">
    <citation type="submission" date="2011-07" db="EMBL/GenBank/DDBJ databases">
        <authorList>
            <consortium name="Caenorhabditis brenneri Sequencing and Analysis Consortium"/>
            <person name="Wilson R.K."/>
        </authorList>
    </citation>
    <scope>NUCLEOTIDE SEQUENCE [LARGE SCALE GENOMIC DNA]</scope>
    <source>
        <strain evidence="20">PB2801</strain>
    </source>
</reference>
<feature type="compositionally biased region" description="Basic and acidic residues" evidence="14">
    <location>
        <begin position="311"/>
        <end position="329"/>
    </location>
</feature>
<gene>
    <name evidence="19" type="ORF">CAEBREN_07275</name>
</gene>
<evidence type="ECO:0000256" key="13">
    <source>
        <dbReference type="SAM" id="Coils"/>
    </source>
</evidence>
<dbReference type="InterPro" id="IPR018501">
    <property type="entry name" value="DDT_dom"/>
</dbReference>
<dbReference type="Pfam" id="PF15612">
    <property type="entry name" value="WHIM1"/>
    <property type="match status" value="1"/>
</dbReference>
<dbReference type="Pfam" id="PF10537">
    <property type="entry name" value="WAC_Acf1_DNA_bd"/>
    <property type="match status" value="1"/>
</dbReference>
<dbReference type="Proteomes" id="UP000008068">
    <property type="component" value="Unassembled WGS sequence"/>
</dbReference>
<feature type="domain" description="PHD-type" evidence="16">
    <location>
        <begin position="1093"/>
        <end position="1141"/>
    </location>
</feature>
<dbReference type="GO" id="GO:0006338">
    <property type="term" value="P:chromatin remodeling"/>
    <property type="evidence" value="ECO:0007669"/>
    <property type="project" value="InterPro"/>
</dbReference>
<feature type="region of interest" description="Disordered" evidence="14">
    <location>
        <begin position="1208"/>
        <end position="1299"/>
    </location>
</feature>
<evidence type="ECO:0000256" key="4">
    <source>
        <dbReference type="ARBA" id="ARBA00022833"/>
    </source>
</evidence>
<comment type="subcellular location">
    <subcellularLocation>
        <location evidence="1 12">Nucleus</location>
    </subcellularLocation>
</comment>
<feature type="compositionally biased region" description="Basic and acidic residues" evidence="14">
    <location>
        <begin position="286"/>
        <end position="298"/>
    </location>
</feature>
<name>G0PJ95_CAEBE</name>
<dbReference type="InterPro" id="IPR036427">
    <property type="entry name" value="Bromodomain-like_sf"/>
</dbReference>
<dbReference type="GO" id="GO:0003677">
    <property type="term" value="F:DNA binding"/>
    <property type="evidence" value="ECO:0007669"/>
    <property type="project" value="TreeGrafter"/>
</dbReference>
<dbReference type="GO" id="GO:0008623">
    <property type="term" value="C:CHRAC"/>
    <property type="evidence" value="ECO:0007669"/>
    <property type="project" value="TreeGrafter"/>
</dbReference>
<evidence type="ECO:0000259" key="18">
    <source>
        <dbReference type="PROSITE" id="PS51136"/>
    </source>
</evidence>
<evidence type="ECO:0000256" key="3">
    <source>
        <dbReference type="ARBA" id="ARBA00022771"/>
    </source>
</evidence>
<dbReference type="InterPro" id="IPR013136">
    <property type="entry name" value="WSTF_Acf1_Cbp146"/>
</dbReference>
<proteinExistence type="predicted"/>
<dbReference type="InterPro" id="IPR047171">
    <property type="entry name" value="BAZ1A"/>
</dbReference>
<dbReference type="HOGENOM" id="CLU_002479_0_0_1"/>
<dbReference type="PROSITE" id="PS01359">
    <property type="entry name" value="ZF_PHD_1"/>
    <property type="match status" value="1"/>
</dbReference>
<dbReference type="InterPro" id="IPR019787">
    <property type="entry name" value="Znf_PHD-finger"/>
</dbReference>
<evidence type="ECO:0000256" key="7">
    <source>
        <dbReference type="ARBA" id="ARBA00023117"/>
    </source>
</evidence>
<dbReference type="InterPro" id="IPR001487">
    <property type="entry name" value="Bromodomain"/>
</dbReference>
<dbReference type="eggNOG" id="KOG1245">
    <property type="taxonomic scope" value="Eukaryota"/>
</dbReference>
<dbReference type="GO" id="GO:0031445">
    <property type="term" value="P:regulation of heterochromatin formation"/>
    <property type="evidence" value="ECO:0007669"/>
    <property type="project" value="TreeGrafter"/>
</dbReference>
<dbReference type="GO" id="GO:0006355">
    <property type="term" value="P:regulation of DNA-templated transcription"/>
    <property type="evidence" value="ECO:0007669"/>
    <property type="project" value="TreeGrafter"/>
</dbReference>
<keyword evidence="8" id="KW-0804">Transcription</keyword>
<sequence length="1413" mass="163652">MPLLNKTPFQPDPPPKGIVESQRVIYMTQTNEIFENHDSFFKRIMQMNSTVWSCSQTRRNNLTFYEAIKSETEVEKEIQDFPEFLERPILLIVQKYTNRGRFEDLLSDIYHIMKDRFFINEEVFYSERSRKLHVKILTSYTTEAPRRTSGGGQQMIDENLEDEEEAGTVAETTTSTKEPVMQPAEVYRYNLLILDEGIAEAEKYREHVTADKIFRPKSFGARQKIRLFLKHTCQLSTDSDRYTVRDEFLHKISNLLWNDVMGGAEPVCPQTPVQQRGRIPNMLKAVGEEKKVKKDTTPRPRGRPPQTPEQRAQKQKEKRERKRQEAGKEPEEDLDLTQSGALTLTTSPAVKKVRRSSAKNEERKKAKIQEQQVDLDFYFSEARRLGINFDGLEQGQKLISPKKVAEFKQRVKEGKEAEREQQKEEKRRKIREKAAYNKKRDDLLCDDLKPMPKFARLELPEWMTNDEFGDYIFILQFFSTFKEILPLEEIRGTQEIFSFSEIVLAIKCHDPQNSPFADLMRVLLSIRRDICEEEDGDEADCNNREESYLINTQNCDPVNGTHGEMIREIGELHFRIRKIHGKSVRHLPVDWMTLTEVLRLIFETSGYYTGINTHRHRLYARGNFRGYEDPAYEFRVSQPEIMEKMKTLTVFDLEPNERMEIVKAIIYQLLTYSKFRTYLEKCQNELTDLKREQKRLKTWDVGQEGEASASRLLWEFDNTAVKTETPIAKRLKAHLKAHIEGRRYDKEDFDKILLDAVPYGNLSLDEIVTTREIQKLEYKNLMATVTQKLFQAYCKVSDIRLGSDRAYRRYLVLDNLSAILIENPSASELNVSCSEPTQLENPESSPDPDSEVFACSGNVETCQVHGVERNNRPRWEYIQNKETFEKFQNSLNPRGNREVELAEELVEYKQNLLEILEDTEFLTQQSSSDSESSTWHSLLMTNEPDPGDTYNIDWDQEIREILLEFEEKLDQGLMGSLEKTFKVSRDIWRDTLQTTGDVSTFLRSSDADVELEETISDAKKLAVAFFMIIRSINLKFIKPPYISPTRDEHGNLKPSELFNRWQKALLQTDSHSAVSLFITTFESSIKWDKSRLQGKCKSCRRKATIQELVLCTGCDSCYHLKCAKLSEPPATEWLCQGCRAQQRMEEKRKLKLDAAHLQMHNMSIDDADVSSSSLSAVNSIENNGIIKTASGRAVKKIQYSEIHEGLGLKNRKSNGSVNGHTNNGHATMMSTPTTSERPQRNVSAKIFDMNNENGLTDDDSDASDDENPRKRKIPVKKSFSSTSSATVVANGSSNTPNNKIKEKMGQIEQLLKETMRQECSWPFLQPVDAKEVPDYYDVIKRPMDLRTMMNKIKQRIYNKPVEVLDSGRLWIRSDFHLILANCETYNETESEIYQLSQQLDAFVSERLDAIIDR</sequence>
<evidence type="ECO:0000256" key="8">
    <source>
        <dbReference type="ARBA" id="ARBA00023163"/>
    </source>
</evidence>
<dbReference type="InterPro" id="IPR001965">
    <property type="entry name" value="Znf_PHD"/>
</dbReference>
<dbReference type="InterPro" id="IPR019786">
    <property type="entry name" value="Zinc_finger_PHD-type_CS"/>
</dbReference>
<dbReference type="InterPro" id="IPR028941">
    <property type="entry name" value="WHIM2_dom"/>
</dbReference>
<evidence type="ECO:0000256" key="2">
    <source>
        <dbReference type="ARBA" id="ARBA00022723"/>
    </source>
</evidence>
<keyword evidence="3 11" id="KW-0863">Zinc-finger</keyword>
<keyword evidence="7 10" id="KW-0103">Bromodomain</keyword>
<feature type="compositionally biased region" description="Polar residues" evidence="14">
    <location>
        <begin position="336"/>
        <end position="348"/>
    </location>
</feature>
<feature type="compositionally biased region" description="Acidic residues" evidence="14">
    <location>
        <begin position="1255"/>
        <end position="1265"/>
    </location>
</feature>
<dbReference type="SMART" id="SM00249">
    <property type="entry name" value="PHD"/>
    <property type="match status" value="1"/>
</dbReference>
<dbReference type="Pfam" id="PF00439">
    <property type="entry name" value="Bromodomain"/>
    <property type="match status" value="1"/>
</dbReference>
<evidence type="ECO:0000256" key="9">
    <source>
        <dbReference type="ARBA" id="ARBA00023242"/>
    </source>
</evidence>
<dbReference type="OMA" id="NDLVFCC"/>
<evidence type="ECO:0000256" key="11">
    <source>
        <dbReference type="PROSITE-ProRule" id="PRU00146"/>
    </source>
</evidence>
<dbReference type="FunCoup" id="G0PJ95">
    <property type="interactions" value="2307"/>
</dbReference>
<feature type="compositionally biased region" description="Basic and acidic residues" evidence="14">
    <location>
        <begin position="358"/>
        <end position="367"/>
    </location>
</feature>
<dbReference type="PROSITE" id="PS50016">
    <property type="entry name" value="ZF_PHD_2"/>
    <property type="match status" value="1"/>
</dbReference>
<dbReference type="STRING" id="135651.G0PJ95"/>
<dbReference type="PROSITE" id="PS51136">
    <property type="entry name" value="WAC"/>
    <property type="match status" value="1"/>
</dbReference>
<evidence type="ECO:0000313" key="20">
    <source>
        <dbReference type="Proteomes" id="UP000008068"/>
    </source>
</evidence>
<dbReference type="SMART" id="SM00297">
    <property type="entry name" value="BROMO"/>
    <property type="match status" value="1"/>
</dbReference>
<dbReference type="CDD" id="cd04369">
    <property type="entry name" value="Bromodomain"/>
    <property type="match status" value="1"/>
</dbReference>
<dbReference type="SMART" id="SM00571">
    <property type="entry name" value="DDT"/>
    <property type="match status" value="1"/>
</dbReference>
<dbReference type="PROSITE" id="PS50827">
    <property type="entry name" value="DDT"/>
    <property type="match status" value="1"/>
</dbReference>
<organism evidence="20">
    <name type="scientific">Caenorhabditis brenneri</name>
    <name type="common">Nematode worm</name>
    <dbReference type="NCBI Taxonomy" id="135651"/>
    <lineage>
        <taxon>Eukaryota</taxon>
        <taxon>Metazoa</taxon>
        <taxon>Ecdysozoa</taxon>
        <taxon>Nematoda</taxon>
        <taxon>Chromadorea</taxon>
        <taxon>Rhabditida</taxon>
        <taxon>Rhabditina</taxon>
        <taxon>Rhabditomorpha</taxon>
        <taxon>Rhabditoidea</taxon>
        <taxon>Rhabditidae</taxon>
        <taxon>Peloderinae</taxon>
        <taxon>Caenorhabditis</taxon>
    </lineage>
</organism>
<evidence type="ECO:0000256" key="12">
    <source>
        <dbReference type="PROSITE-ProRule" id="PRU00475"/>
    </source>
</evidence>
<dbReference type="Gene3D" id="1.20.920.10">
    <property type="entry name" value="Bromodomain-like"/>
    <property type="match status" value="1"/>
</dbReference>
<accession>G0PJ95</accession>
<keyword evidence="9 12" id="KW-0539">Nucleus</keyword>
<evidence type="ECO:0000313" key="19">
    <source>
        <dbReference type="EMBL" id="EGT58816.1"/>
    </source>
</evidence>
<evidence type="ECO:0000256" key="14">
    <source>
        <dbReference type="SAM" id="MobiDB-lite"/>
    </source>
</evidence>
<evidence type="ECO:0000259" key="16">
    <source>
        <dbReference type="PROSITE" id="PS50016"/>
    </source>
</evidence>
<protein>
    <recommendedName>
        <fullName evidence="21">Bromodomain adjacent to zinc finger domain protein 1A</fullName>
    </recommendedName>
</protein>
<keyword evidence="2" id="KW-0479">Metal-binding</keyword>
<feature type="domain" description="Bromo" evidence="15">
    <location>
        <begin position="1315"/>
        <end position="1393"/>
    </location>
</feature>
<feature type="region of interest" description="Disordered" evidence="14">
    <location>
        <begin position="284"/>
        <end position="367"/>
    </location>
</feature>
<evidence type="ECO:0000256" key="10">
    <source>
        <dbReference type="PROSITE-ProRule" id="PRU00035"/>
    </source>
</evidence>
<keyword evidence="6 13" id="KW-0175">Coiled coil</keyword>
<evidence type="ECO:0008006" key="21">
    <source>
        <dbReference type="Google" id="ProtNLM"/>
    </source>
</evidence>
<feature type="compositionally biased region" description="Low complexity" evidence="14">
    <location>
        <begin position="1278"/>
        <end position="1294"/>
    </location>
</feature>
<dbReference type="PANTHER" id="PTHR46510:SF1">
    <property type="entry name" value="BROMODOMAIN ADJACENT TO ZINC FINGER DOMAIN PROTEIN 1A"/>
    <property type="match status" value="1"/>
</dbReference>
<feature type="region of interest" description="Disordered" evidence="14">
    <location>
        <begin position="409"/>
        <end position="432"/>
    </location>
</feature>
<dbReference type="PROSITE" id="PS50014">
    <property type="entry name" value="BROMODOMAIN_2"/>
    <property type="match status" value="1"/>
</dbReference>
<keyword evidence="5" id="KW-0805">Transcription regulation</keyword>
<keyword evidence="20" id="KW-1185">Reference proteome</keyword>
<feature type="coiled-coil region" evidence="13">
    <location>
        <begin position="672"/>
        <end position="699"/>
    </location>
</feature>
<feature type="domain" description="DDT" evidence="17">
    <location>
        <begin position="465"/>
        <end position="533"/>
    </location>
</feature>
<dbReference type="OrthoDB" id="332390at2759"/>
<evidence type="ECO:0000259" key="17">
    <source>
        <dbReference type="PROSITE" id="PS50827"/>
    </source>
</evidence>
<feature type="domain" description="WAC" evidence="18">
    <location>
        <begin position="22"/>
        <end position="131"/>
    </location>
</feature>
<dbReference type="EMBL" id="GL380655">
    <property type="protein sequence ID" value="EGT58816.1"/>
    <property type="molecule type" value="Genomic_DNA"/>
</dbReference>
<dbReference type="InterPro" id="IPR011011">
    <property type="entry name" value="Znf_FYVE_PHD"/>
</dbReference>
<dbReference type="InParanoid" id="G0PJ95"/>
<dbReference type="Pfam" id="PF15613">
    <property type="entry name" value="WSD"/>
    <property type="match status" value="1"/>
</dbReference>
<dbReference type="SUPFAM" id="SSF47370">
    <property type="entry name" value="Bromodomain"/>
    <property type="match status" value="1"/>
</dbReference>
<dbReference type="GO" id="GO:0045740">
    <property type="term" value="P:positive regulation of DNA replication"/>
    <property type="evidence" value="ECO:0007669"/>
    <property type="project" value="TreeGrafter"/>
</dbReference>
<evidence type="ECO:0000256" key="1">
    <source>
        <dbReference type="ARBA" id="ARBA00004123"/>
    </source>
</evidence>
<dbReference type="InterPro" id="IPR013083">
    <property type="entry name" value="Znf_RING/FYVE/PHD"/>
</dbReference>
<feature type="compositionally biased region" description="Polar residues" evidence="14">
    <location>
        <begin position="1213"/>
        <end position="1242"/>
    </location>
</feature>
<dbReference type="Gene3D" id="3.30.40.10">
    <property type="entry name" value="Zinc/RING finger domain, C3HC4 (zinc finger)"/>
    <property type="match status" value="1"/>
</dbReference>
<dbReference type="GO" id="GO:0008270">
    <property type="term" value="F:zinc ion binding"/>
    <property type="evidence" value="ECO:0007669"/>
    <property type="project" value="UniProtKB-KW"/>
</dbReference>
<dbReference type="InterPro" id="IPR028942">
    <property type="entry name" value="WHIM1_dom"/>
</dbReference>
<dbReference type="SUPFAM" id="SSF57903">
    <property type="entry name" value="FYVE/PHD zinc finger"/>
    <property type="match status" value="1"/>
</dbReference>
<dbReference type="Pfam" id="PF00628">
    <property type="entry name" value="PHD"/>
    <property type="match status" value="1"/>
</dbReference>